<dbReference type="EMBL" id="FNOI01000001">
    <property type="protein sequence ID" value="SDW44167.1"/>
    <property type="molecule type" value="Genomic_DNA"/>
</dbReference>
<feature type="transmembrane region" description="Helical" evidence="5">
    <location>
        <begin position="67"/>
        <end position="87"/>
    </location>
</feature>
<gene>
    <name evidence="7" type="ORF">SAMN04488001_1192</name>
</gene>
<proteinExistence type="predicted"/>
<name>A0A1H2TK76_9RHOB</name>
<evidence type="ECO:0000256" key="4">
    <source>
        <dbReference type="ARBA" id="ARBA00023136"/>
    </source>
</evidence>
<keyword evidence="3 5" id="KW-1133">Transmembrane helix</keyword>
<dbReference type="GO" id="GO:0016020">
    <property type="term" value="C:membrane"/>
    <property type="evidence" value="ECO:0007669"/>
    <property type="project" value="UniProtKB-SubCell"/>
</dbReference>
<evidence type="ECO:0000256" key="1">
    <source>
        <dbReference type="ARBA" id="ARBA00004141"/>
    </source>
</evidence>
<evidence type="ECO:0000256" key="5">
    <source>
        <dbReference type="SAM" id="Phobius"/>
    </source>
</evidence>
<keyword evidence="8" id="KW-1185">Reference proteome</keyword>
<dbReference type="AlphaFoldDB" id="A0A1H2TK76"/>
<sequence length="198" mass="21415">MLAYIVQLAVQTLRQPREAAKTVFQFELDRWSLWLALTLISVVSVLFSEFTMLFVPPEMIAAGGPLPSSPVLLAVVIWGLLVISVFVTHYVGRAFDGQGALNDSLKTVIWMQIVLLVLQVVQIALFLISPVIAILFGWFGALYVLFVFLVFIQVLHGFKSLGGVVAGALVTFIGLMLGIALIIGVIAGVFGLELGANV</sequence>
<feature type="transmembrane region" description="Helical" evidence="5">
    <location>
        <begin position="135"/>
        <end position="158"/>
    </location>
</feature>
<feature type="transmembrane region" description="Helical" evidence="5">
    <location>
        <begin position="107"/>
        <end position="128"/>
    </location>
</feature>
<keyword evidence="4 5" id="KW-0472">Membrane</keyword>
<dbReference type="Proteomes" id="UP000199441">
    <property type="component" value="Unassembled WGS sequence"/>
</dbReference>
<dbReference type="RefSeq" id="WP_170833392.1">
    <property type="nucleotide sequence ID" value="NZ_FNOI01000001.1"/>
</dbReference>
<feature type="transmembrane region" description="Helical" evidence="5">
    <location>
        <begin position="31"/>
        <end position="55"/>
    </location>
</feature>
<evidence type="ECO:0000313" key="8">
    <source>
        <dbReference type="Proteomes" id="UP000199441"/>
    </source>
</evidence>
<feature type="transmembrane region" description="Helical" evidence="5">
    <location>
        <begin position="164"/>
        <end position="192"/>
    </location>
</feature>
<comment type="subcellular location">
    <subcellularLocation>
        <location evidence="1">Membrane</location>
        <topology evidence="1">Multi-pass membrane protein</topology>
    </subcellularLocation>
</comment>
<organism evidence="7 8">
    <name type="scientific">Litoreibacter albidus</name>
    <dbReference type="NCBI Taxonomy" id="670155"/>
    <lineage>
        <taxon>Bacteria</taxon>
        <taxon>Pseudomonadati</taxon>
        <taxon>Pseudomonadota</taxon>
        <taxon>Alphaproteobacteria</taxon>
        <taxon>Rhodobacterales</taxon>
        <taxon>Roseobacteraceae</taxon>
        <taxon>Litoreibacter</taxon>
    </lineage>
</organism>
<evidence type="ECO:0000313" key="7">
    <source>
        <dbReference type="EMBL" id="SDW44167.1"/>
    </source>
</evidence>
<evidence type="ECO:0000256" key="2">
    <source>
        <dbReference type="ARBA" id="ARBA00022692"/>
    </source>
</evidence>
<reference evidence="8" key="1">
    <citation type="submission" date="2016-10" db="EMBL/GenBank/DDBJ databases">
        <authorList>
            <person name="Varghese N."/>
            <person name="Submissions S."/>
        </authorList>
    </citation>
    <scope>NUCLEOTIDE SEQUENCE [LARGE SCALE GENOMIC DNA]</scope>
    <source>
        <strain evidence="8">DSM 26922</strain>
    </source>
</reference>
<evidence type="ECO:0000259" key="6">
    <source>
        <dbReference type="Pfam" id="PF04893"/>
    </source>
</evidence>
<dbReference type="InterPro" id="IPR006977">
    <property type="entry name" value="Yip1_dom"/>
</dbReference>
<keyword evidence="2 5" id="KW-0812">Transmembrane</keyword>
<accession>A0A1H2TK76</accession>
<feature type="domain" description="Yip1" evidence="6">
    <location>
        <begin position="11"/>
        <end position="180"/>
    </location>
</feature>
<dbReference type="Pfam" id="PF04893">
    <property type="entry name" value="Yip1"/>
    <property type="match status" value="1"/>
</dbReference>
<dbReference type="STRING" id="670155.SAMN04488001_1192"/>
<protein>
    <submittedName>
        <fullName evidence="7">Yip1 domain-containing protein</fullName>
    </submittedName>
</protein>
<evidence type="ECO:0000256" key="3">
    <source>
        <dbReference type="ARBA" id="ARBA00022989"/>
    </source>
</evidence>